<evidence type="ECO:0000259" key="2">
    <source>
        <dbReference type="PROSITE" id="PS50076"/>
    </source>
</evidence>
<dbReference type="AlphaFoldDB" id="A0AB34IH82"/>
<proteinExistence type="predicted"/>
<evidence type="ECO:0000313" key="4">
    <source>
        <dbReference type="Proteomes" id="UP001515480"/>
    </source>
</evidence>
<dbReference type="CDD" id="cd06257">
    <property type="entry name" value="DnaJ"/>
    <property type="match status" value="1"/>
</dbReference>
<comment type="caution">
    <text evidence="3">The sequence shown here is derived from an EMBL/GenBank/DDBJ whole genome shotgun (WGS) entry which is preliminary data.</text>
</comment>
<keyword evidence="4" id="KW-1185">Reference proteome</keyword>
<dbReference type="EMBL" id="JBGBPQ010000027">
    <property type="protein sequence ID" value="KAL1498537.1"/>
    <property type="molecule type" value="Genomic_DNA"/>
</dbReference>
<evidence type="ECO:0000256" key="1">
    <source>
        <dbReference type="SAM" id="MobiDB-lite"/>
    </source>
</evidence>
<feature type="compositionally biased region" description="Low complexity" evidence="1">
    <location>
        <begin position="85"/>
        <end position="105"/>
    </location>
</feature>
<dbReference type="SMART" id="SM00271">
    <property type="entry name" value="DnaJ"/>
    <property type="match status" value="1"/>
</dbReference>
<dbReference type="InterPro" id="IPR051100">
    <property type="entry name" value="DnaJ_subfamily_B/C"/>
</dbReference>
<dbReference type="Gene3D" id="1.10.287.110">
    <property type="entry name" value="DnaJ domain"/>
    <property type="match status" value="1"/>
</dbReference>
<feature type="compositionally biased region" description="Basic and acidic residues" evidence="1">
    <location>
        <begin position="138"/>
        <end position="154"/>
    </location>
</feature>
<dbReference type="SUPFAM" id="SSF46565">
    <property type="entry name" value="Chaperone J-domain"/>
    <property type="match status" value="1"/>
</dbReference>
<feature type="region of interest" description="Disordered" evidence="1">
    <location>
        <begin position="85"/>
        <end position="116"/>
    </location>
</feature>
<organism evidence="3 4">
    <name type="scientific">Prymnesium parvum</name>
    <name type="common">Toxic golden alga</name>
    <dbReference type="NCBI Taxonomy" id="97485"/>
    <lineage>
        <taxon>Eukaryota</taxon>
        <taxon>Haptista</taxon>
        <taxon>Haptophyta</taxon>
        <taxon>Prymnesiophyceae</taxon>
        <taxon>Prymnesiales</taxon>
        <taxon>Prymnesiaceae</taxon>
        <taxon>Prymnesium</taxon>
    </lineage>
</organism>
<dbReference type="PANTHER" id="PTHR43908">
    <property type="entry name" value="AT29763P-RELATED"/>
    <property type="match status" value="1"/>
</dbReference>
<sequence length="497" mass="53956">MDPAAEAQRVLAARSHYEALGLSAAATDAELRKAFRALSLQLHPDKTAGAPAPTTAAFVRVAEAYEVLSSAEARRRYDAHLAAAEAAPRGAPRPAEAAGPGWRGAWDGEGGGASGGEMELREARQELASLRATLQRERRLEKEREARRQEELAEARQAGAHARRERDATKQIWGEKVAEERAGRDRQQALFDRKVASLHVELERERSATLMAKNEAPPFAHPSGPQAGSTADALPSAVSMAHHTTPSALVHPLQPHCSPHTPTSLAQAALLSDALRILMLHGAVSRFLCLSPASAHAFEAAVARPAAQAVRPLLERHEAEYQENPPSPSFHLPASCTPPRHAHCTPRPQATFQQEVERIVQQRVAASRRAPSASELRHAAQEAAAAGAALLRTPFGVEAVENGHFRVVQRDEHGWAAAPASSNAYCCEAQGRSSHSLRALLSQLDLERYCSVLEDEEIYDIDCLRSMGADMLQCNMRELGWDDASISRLSRTLFPEH</sequence>
<accession>A0AB34IH82</accession>
<dbReference type="GO" id="GO:0030544">
    <property type="term" value="F:Hsp70 protein binding"/>
    <property type="evidence" value="ECO:0007669"/>
    <property type="project" value="TreeGrafter"/>
</dbReference>
<dbReference type="Proteomes" id="UP001515480">
    <property type="component" value="Unassembled WGS sequence"/>
</dbReference>
<dbReference type="Pfam" id="PF00226">
    <property type="entry name" value="DnaJ"/>
    <property type="match status" value="1"/>
</dbReference>
<gene>
    <name evidence="3" type="ORF">AB1Y20_013858</name>
</gene>
<dbReference type="PANTHER" id="PTHR43908:SF3">
    <property type="entry name" value="AT29763P-RELATED"/>
    <property type="match status" value="1"/>
</dbReference>
<protein>
    <recommendedName>
        <fullName evidence="2">J domain-containing protein</fullName>
    </recommendedName>
</protein>
<feature type="region of interest" description="Disordered" evidence="1">
    <location>
        <begin position="138"/>
        <end position="179"/>
    </location>
</feature>
<feature type="region of interest" description="Disordered" evidence="1">
    <location>
        <begin position="214"/>
        <end position="233"/>
    </location>
</feature>
<dbReference type="PRINTS" id="PR00625">
    <property type="entry name" value="JDOMAIN"/>
</dbReference>
<dbReference type="GO" id="GO:0005789">
    <property type="term" value="C:endoplasmic reticulum membrane"/>
    <property type="evidence" value="ECO:0007669"/>
    <property type="project" value="TreeGrafter"/>
</dbReference>
<name>A0AB34IH82_PRYPA</name>
<feature type="domain" description="J" evidence="2">
    <location>
        <begin position="15"/>
        <end position="81"/>
    </location>
</feature>
<evidence type="ECO:0000313" key="3">
    <source>
        <dbReference type="EMBL" id="KAL1498537.1"/>
    </source>
</evidence>
<dbReference type="InterPro" id="IPR001623">
    <property type="entry name" value="DnaJ_domain"/>
</dbReference>
<dbReference type="InterPro" id="IPR036869">
    <property type="entry name" value="J_dom_sf"/>
</dbReference>
<dbReference type="GO" id="GO:0071218">
    <property type="term" value="P:cellular response to misfolded protein"/>
    <property type="evidence" value="ECO:0007669"/>
    <property type="project" value="TreeGrafter"/>
</dbReference>
<dbReference type="PROSITE" id="PS50076">
    <property type="entry name" value="DNAJ_2"/>
    <property type="match status" value="1"/>
</dbReference>
<reference evidence="3 4" key="1">
    <citation type="journal article" date="2024" name="Science">
        <title>Giant polyketide synthase enzymes in the biosynthesis of giant marine polyether toxins.</title>
        <authorList>
            <person name="Fallon T.R."/>
            <person name="Shende V.V."/>
            <person name="Wierzbicki I.H."/>
            <person name="Pendleton A.L."/>
            <person name="Watervoot N.F."/>
            <person name="Auber R.P."/>
            <person name="Gonzalez D.J."/>
            <person name="Wisecaver J.H."/>
            <person name="Moore B.S."/>
        </authorList>
    </citation>
    <scope>NUCLEOTIDE SEQUENCE [LARGE SCALE GENOMIC DNA]</scope>
    <source>
        <strain evidence="3 4">12B1</strain>
    </source>
</reference>